<dbReference type="InterPro" id="IPR029067">
    <property type="entry name" value="CDC48_domain_2-like_sf"/>
</dbReference>
<dbReference type="GO" id="GO:0005524">
    <property type="term" value="F:ATP binding"/>
    <property type="evidence" value="ECO:0007669"/>
    <property type="project" value="UniProtKB-KW"/>
</dbReference>
<keyword evidence="3" id="KW-0131">Cell cycle</keyword>
<dbReference type="GO" id="GO:0005634">
    <property type="term" value="C:nucleus"/>
    <property type="evidence" value="ECO:0007669"/>
    <property type="project" value="TreeGrafter"/>
</dbReference>
<dbReference type="SUPFAM" id="SSF52540">
    <property type="entry name" value="P-loop containing nucleoside triphosphate hydrolases"/>
    <property type="match status" value="2"/>
</dbReference>
<dbReference type="Gene3D" id="6.10.20.150">
    <property type="match status" value="1"/>
</dbReference>
<dbReference type="AlphaFoldDB" id="A0AAE1R5S1"/>
<dbReference type="Pfam" id="PF02359">
    <property type="entry name" value="CDC48_N"/>
    <property type="match status" value="1"/>
</dbReference>
<dbReference type="CDD" id="cd19528">
    <property type="entry name" value="RecA-like_CDC48_r2-like"/>
    <property type="match status" value="1"/>
</dbReference>
<evidence type="ECO:0000313" key="8">
    <source>
        <dbReference type="EMBL" id="KAK4345736.1"/>
    </source>
</evidence>
<feature type="region of interest" description="Disordered" evidence="4">
    <location>
        <begin position="877"/>
        <end position="912"/>
    </location>
</feature>
<gene>
    <name evidence="8" type="ORF">RND71_035912</name>
</gene>
<dbReference type="EMBL" id="JAVYJV010000019">
    <property type="protein sequence ID" value="KAK4345736.1"/>
    <property type="molecule type" value="Genomic_DNA"/>
</dbReference>
<dbReference type="Pfam" id="PF02933">
    <property type="entry name" value="CDC48_2"/>
    <property type="match status" value="1"/>
</dbReference>
<reference evidence="8" key="1">
    <citation type="submission" date="2023-12" db="EMBL/GenBank/DDBJ databases">
        <title>Genome assembly of Anisodus tanguticus.</title>
        <authorList>
            <person name="Wang Y.-J."/>
        </authorList>
    </citation>
    <scope>NUCLEOTIDE SEQUENCE</scope>
    <source>
        <strain evidence="8">KB-2021</strain>
        <tissue evidence="8">Leaf</tissue>
    </source>
</reference>
<name>A0AAE1R5S1_9SOLA</name>
<dbReference type="GO" id="GO:0016887">
    <property type="term" value="F:ATP hydrolysis activity"/>
    <property type="evidence" value="ECO:0007669"/>
    <property type="project" value="InterPro"/>
</dbReference>
<keyword evidence="1" id="KW-0547">Nucleotide-binding</keyword>
<proteinExistence type="predicted"/>
<dbReference type="NCBIfam" id="TIGR01243">
    <property type="entry name" value="CDC48"/>
    <property type="match status" value="1"/>
</dbReference>
<dbReference type="PROSITE" id="PS00674">
    <property type="entry name" value="AAA"/>
    <property type="match status" value="2"/>
</dbReference>
<evidence type="ECO:0000259" key="6">
    <source>
        <dbReference type="SMART" id="SM01072"/>
    </source>
</evidence>
<dbReference type="InterPro" id="IPR003593">
    <property type="entry name" value="AAA+_ATPase"/>
</dbReference>
<dbReference type="Gene3D" id="1.10.8.60">
    <property type="match status" value="1"/>
</dbReference>
<dbReference type="FunFam" id="1.10.8.60:FF:000004">
    <property type="entry name" value="Cell division control 48"/>
    <property type="match status" value="1"/>
</dbReference>
<protein>
    <submittedName>
        <fullName evidence="8">Uncharacterized protein</fullName>
    </submittedName>
</protein>
<organism evidence="8 9">
    <name type="scientific">Anisodus tanguticus</name>
    <dbReference type="NCBI Taxonomy" id="243964"/>
    <lineage>
        <taxon>Eukaryota</taxon>
        <taxon>Viridiplantae</taxon>
        <taxon>Streptophyta</taxon>
        <taxon>Embryophyta</taxon>
        <taxon>Tracheophyta</taxon>
        <taxon>Spermatophyta</taxon>
        <taxon>Magnoliopsida</taxon>
        <taxon>eudicotyledons</taxon>
        <taxon>Gunneridae</taxon>
        <taxon>Pentapetalae</taxon>
        <taxon>asterids</taxon>
        <taxon>lamiids</taxon>
        <taxon>Solanales</taxon>
        <taxon>Solanaceae</taxon>
        <taxon>Solanoideae</taxon>
        <taxon>Hyoscyameae</taxon>
        <taxon>Anisodus</taxon>
    </lineage>
</organism>
<accession>A0AAE1R5S1</accession>
<dbReference type="InterPro" id="IPR003959">
    <property type="entry name" value="ATPase_AAA_core"/>
</dbReference>
<dbReference type="GO" id="GO:0031593">
    <property type="term" value="F:polyubiquitin modification-dependent protein binding"/>
    <property type="evidence" value="ECO:0007669"/>
    <property type="project" value="TreeGrafter"/>
</dbReference>
<dbReference type="Gene3D" id="3.10.330.10">
    <property type="match status" value="2"/>
</dbReference>
<dbReference type="PANTHER" id="PTHR23077">
    <property type="entry name" value="AAA-FAMILY ATPASE"/>
    <property type="match status" value="1"/>
</dbReference>
<dbReference type="InterPro" id="IPR050168">
    <property type="entry name" value="AAA_ATPase_domain"/>
</dbReference>
<dbReference type="Pfam" id="PF00004">
    <property type="entry name" value="AAA"/>
    <property type="match status" value="2"/>
</dbReference>
<dbReference type="FunFam" id="3.40.50.300:FF:000048">
    <property type="entry name" value="Transitional endoplasmic reticulum ATPase"/>
    <property type="match status" value="1"/>
</dbReference>
<dbReference type="SMART" id="SM01073">
    <property type="entry name" value="CDC48_N"/>
    <property type="match status" value="2"/>
</dbReference>
<keyword evidence="9" id="KW-1185">Reference proteome</keyword>
<dbReference type="GO" id="GO:0097352">
    <property type="term" value="P:autophagosome maturation"/>
    <property type="evidence" value="ECO:0007669"/>
    <property type="project" value="TreeGrafter"/>
</dbReference>
<evidence type="ECO:0000256" key="1">
    <source>
        <dbReference type="ARBA" id="ARBA00022741"/>
    </source>
</evidence>
<evidence type="ECO:0000256" key="3">
    <source>
        <dbReference type="ARBA" id="ARBA00023306"/>
    </source>
</evidence>
<dbReference type="Pfam" id="PF17862">
    <property type="entry name" value="AAA_lid_3"/>
    <property type="match status" value="2"/>
</dbReference>
<evidence type="ECO:0000256" key="2">
    <source>
        <dbReference type="ARBA" id="ARBA00022840"/>
    </source>
</evidence>
<dbReference type="SMART" id="SM00382">
    <property type="entry name" value="AAA"/>
    <property type="match status" value="2"/>
</dbReference>
<dbReference type="InterPro" id="IPR003960">
    <property type="entry name" value="ATPase_AAA_CS"/>
</dbReference>
<dbReference type="InterPro" id="IPR005938">
    <property type="entry name" value="AAA_ATPase_CDC48"/>
</dbReference>
<dbReference type="GO" id="GO:0005829">
    <property type="term" value="C:cytosol"/>
    <property type="evidence" value="ECO:0007669"/>
    <property type="project" value="TreeGrafter"/>
</dbReference>
<dbReference type="SUPFAM" id="SSF54585">
    <property type="entry name" value="Cdc48 domain 2-like"/>
    <property type="match status" value="2"/>
</dbReference>
<dbReference type="SUPFAM" id="SSF50692">
    <property type="entry name" value="ADC-like"/>
    <property type="match status" value="2"/>
</dbReference>
<dbReference type="SMART" id="SM01072">
    <property type="entry name" value="CDC48_2"/>
    <property type="match status" value="1"/>
</dbReference>
<dbReference type="Gene3D" id="2.40.40.20">
    <property type="match status" value="2"/>
</dbReference>
<dbReference type="Gene3D" id="3.40.50.300">
    <property type="entry name" value="P-loop containing nucleotide triphosphate hydrolases"/>
    <property type="match status" value="2"/>
</dbReference>
<sequence length="912" mass="101613">MTNKAESSDSKGTKRDFSTAILERKKSPNRLVVDEAINDDNSVVALHPDTMEKLQLFRGDTILIKAIAVQVLNFAVQVLNFGSFVGLWLTEGFWSLLGNLNLGFGFLYLDQVLYEGFDGVSVLCIMSFDNWVDGKKRKDTICIALADDTCDQPKIRMNKVVRNNLRVRLGDVVSVHQCPDVKYGKRVHILPIDDTIEGVTGNLFDAYLKRKCSNAFEFLLSTGFATAFNLDVLYRCIHVIKRLDLAYFLEAYRPVRKGDLFLVRGGMRSVEFKVIETDPSEYCVVAPDTEIFCEGEPVSREDENRLDEVGYDDVGGVRKQMAQIRELVELPLRHPQLFKSIGVKPPKGILLYGPPGSGKTLIARAVANETGAFFFCINGPEIMSKLAGESESNLRKAFEEAEKNAPSIIFIDEIDSIAPKREKTNGEVERRIVSQLLTLMDGLKSRAHVIVMGATNRPNSIDPALRRFGRFDREIDIGVPDEVGRLEVLRIHTKNMKLAEEVDLERICKDTHGYVGADLAALCTEAALQCIREKMDVIDLEDETIDAEILNSMAVTNEHFQTALGTSNPSALRETVVEVPNVSWEDIGGLENVKRELQETVQYPVEHPEKFEKFGMSPSKGVLFYGPPGCGKTLLAKAIANECQANFISIKGPELLTMWFGESEANVREIFDKARQSAPCVLFFDELDSIATQRGSSSGDAGGAADRVLNQLLTEMDGMNAKKTVFIIGATNRPDIIDPALLRPGRLDQLIYIPLPDEDSRHQIFKACLRKSPLSKDIDLRALAKYTQGFSGADITEICQRACKYAIRENIEKDIEREKRRSENPEAMEEDLEDEVPEIKAAHFEESMKYARRSVSDADIRKYQAFAQTLQQSRGFGSEFRFSETSTAGTTGTADPFATSAGGAADEDDLYS</sequence>
<dbReference type="FunFam" id="3.40.50.300:FF:000012">
    <property type="entry name" value="Transitional endoplasmic reticulum ATPase"/>
    <property type="match status" value="1"/>
</dbReference>
<evidence type="ECO:0000259" key="7">
    <source>
        <dbReference type="SMART" id="SM01073"/>
    </source>
</evidence>
<keyword evidence="2" id="KW-0067">ATP-binding</keyword>
<dbReference type="CDD" id="cd19519">
    <property type="entry name" value="RecA-like_CDC48_r1-like"/>
    <property type="match status" value="1"/>
</dbReference>
<dbReference type="FunFam" id="3.10.330.10:FF:000001">
    <property type="entry name" value="Cell division control 48"/>
    <property type="match status" value="1"/>
</dbReference>
<evidence type="ECO:0000256" key="4">
    <source>
        <dbReference type="SAM" id="MobiDB-lite"/>
    </source>
</evidence>
<dbReference type="InterPro" id="IPR009010">
    <property type="entry name" value="Asp_de-COase-like_dom_sf"/>
</dbReference>
<feature type="compositionally biased region" description="Low complexity" evidence="4">
    <location>
        <begin position="883"/>
        <end position="894"/>
    </location>
</feature>
<dbReference type="InterPro" id="IPR027417">
    <property type="entry name" value="P-loop_NTPase"/>
</dbReference>
<evidence type="ECO:0000313" key="9">
    <source>
        <dbReference type="Proteomes" id="UP001291623"/>
    </source>
</evidence>
<evidence type="ECO:0000259" key="5">
    <source>
        <dbReference type="SMART" id="SM00382"/>
    </source>
</evidence>
<feature type="domain" description="CDC48" evidence="6">
    <location>
        <begin position="242"/>
        <end position="300"/>
    </location>
</feature>
<dbReference type="InterPro" id="IPR003338">
    <property type="entry name" value="CDC4_N-term_subdom"/>
</dbReference>
<feature type="domain" description="AAA+ ATPase" evidence="5">
    <location>
        <begin position="618"/>
        <end position="757"/>
    </location>
</feature>
<feature type="domain" description="CDC48 N-terminal subdomain" evidence="7">
    <location>
        <begin position="108"/>
        <end position="181"/>
    </location>
</feature>
<feature type="domain" description="AAA+ ATPase" evidence="5">
    <location>
        <begin position="345"/>
        <end position="481"/>
    </location>
</feature>
<comment type="caution">
    <text evidence="8">The sequence shown here is derived from an EMBL/GenBank/DDBJ whole genome shotgun (WGS) entry which is preliminary data.</text>
</comment>
<dbReference type="GO" id="GO:0051228">
    <property type="term" value="P:mitotic spindle disassembly"/>
    <property type="evidence" value="ECO:0007669"/>
    <property type="project" value="TreeGrafter"/>
</dbReference>
<dbReference type="GO" id="GO:0034098">
    <property type="term" value="C:VCP-NPL4-UFD1 AAA ATPase complex"/>
    <property type="evidence" value="ECO:0007669"/>
    <property type="project" value="TreeGrafter"/>
</dbReference>
<dbReference type="Proteomes" id="UP001291623">
    <property type="component" value="Unassembled WGS sequence"/>
</dbReference>
<dbReference type="InterPro" id="IPR041569">
    <property type="entry name" value="AAA_lid_3"/>
</dbReference>
<dbReference type="PANTHER" id="PTHR23077:SF182">
    <property type="entry name" value="CELL DIVISION CYCLE PROTEIN 48 HOMOLOG"/>
    <property type="match status" value="1"/>
</dbReference>
<dbReference type="GO" id="GO:0030970">
    <property type="term" value="P:retrograde protein transport, ER to cytosol"/>
    <property type="evidence" value="ECO:0007669"/>
    <property type="project" value="TreeGrafter"/>
</dbReference>
<feature type="domain" description="CDC48 N-terminal subdomain" evidence="7">
    <location>
        <begin position="30"/>
        <end position="92"/>
    </location>
</feature>
<dbReference type="InterPro" id="IPR004201">
    <property type="entry name" value="Cdc48_dom2"/>
</dbReference>
<dbReference type="FunFam" id="2.40.40.20:FF:000003">
    <property type="entry name" value="Transitional endoplasmic reticulum ATPase"/>
    <property type="match status" value="2"/>
</dbReference>